<reference evidence="1 2" key="1">
    <citation type="journal article" date="2016" name="PLoS ONE">
        <title>Sequence Assembly of Yarrowia lipolytica Strain W29/CLIB89 Shows Transposable Element Diversity.</title>
        <authorList>
            <person name="Magnan C."/>
            <person name="Yu J."/>
            <person name="Chang I."/>
            <person name="Jahn E."/>
            <person name="Kanomata Y."/>
            <person name="Wu J."/>
            <person name="Zeller M."/>
            <person name="Oakes M."/>
            <person name="Baldi P."/>
            <person name="Sandmeyer S."/>
        </authorList>
    </citation>
    <scope>NUCLEOTIDE SEQUENCE [LARGE SCALE GENOMIC DNA]</scope>
    <source>
        <strain evidence="2">CLIB89(W29)</strain>
    </source>
</reference>
<protein>
    <submittedName>
        <fullName evidence="1">Uncharacterized protein</fullName>
    </submittedName>
</protein>
<proteinExistence type="predicted"/>
<organism evidence="1 2">
    <name type="scientific">Yarrowia lipolytica</name>
    <name type="common">Candida lipolytica</name>
    <dbReference type="NCBI Taxonomy" id="4952"/>
    <lineage>
        <taxon>Eukaryota</taxon>
        <taxon>Fungi</taxon>
        <taxon>Dikarya</taxon>
        <taxon>Ascomycota</taxon>
        <taxon>Saccharomycotina</taxon>
        <taxon>Dipodascomycetes</taxon>
        <taxon>Dipodascales</taxon>
        <taxon>Dipodascales incertae sedis</taxon>
        <taxon>Yarrowia</taxon>
    </lineage>
</organism>
<dbReference type="RefSeq" id="XP_068138677.1">
    <property type="nucleotide sequence ID" value="XM_068282576.1"/>
</dbReference>
<evidence type="ECO:0000313" key="1">
    <source>
        <dbReference type="EMBL" id="AOW03470.1"/>
    </source>
</evidence>
<dbReference type="AlphaFoldDB" id="A0A1D8NCV4"/>
<sequence>MSYSSMSAPQPVCLLIGFLFSSMSLYRQVIVQLSVQPQSTVITNIGSLGDSVSQQIHCHSLSIITAIPLRLGTLGNLSTFPPLAPSIFSRLHPPGMHRCTAEQSVLIIYM</sequence>
<gene>
    <name evidence="1" type="ORF">YALI1_D02655g</name>
</gene>
<dbReference type="VEuPathDB" id="FungiDB:YALI1_D02655g"/>
<dbReference type="Proteomes" id="UP000182444">
    <property type="component" value="Chromosome 1D"/>
</dbReference>
<name>A0A1D8NCV4_YARLL</name>
<accession>A0A1D8NCV4</accession>
<dbReference type="GeneID" id="94583200"/>
<dbReference type="EMBL" id="CP017556">
    <property type="protein sequence ID" value="AOW03470.1"/>
    <property type="molecule type" value="Genomic_DNA"/>
</dbReference>
<evidence type="ECO:0000313" key="2">
    <source>
        <dbReference type="Proteomes" id="UP000182444"/>
    </source>
</evidence>